<evidence type="ECO:0000313" key="9">
    <source>
        <dbReference type="EMBL" id="MES1922218.1"/>
    </source>
</evidence>
<dbReference type="PANTHER" id="PTHR12596:SF2">
    <property type="entry name" value="EXPORTIN-7 ISOFORM X1"/>
    <property type="match status" value="1"/>
</dbReference>
<comment type="caution">
    <text evidence="9">The sequence shown here is derived from an EMBL/GenBank/DDBJ whole genome shotgun (WGS) entry which is preliminary data.</text>
</comment>
<proteinExistence type="inferred from homology"/>
<protein>
    <recommendedName>
        <fullName evidence="8">Exportin-7/Ran-binding protein 17 TPR repeats domain-containing protein</fullName>
    </recommendedName>
</protein>
<sequence>IMKNLNIFNEFCLMLTSICNNCQINLMVKLPNYQDWINNIAKFTATAFNIHNASTNGIHYLLMLWSKFSSSIIYFRNKTPEFLRDFVPQITIEFMNANLSHLANQIKENTDFDSLLNEVEMTSIFQFLPSLFHSDYENSINWVKKKFDGHFAQLQSVLNGSVRPNSTNNNQLQIIEVEMAWIVYVVAAIISGDVAFTVTQSKNKKLDAAISSLPLKIVPYTILRSKNMFENGLEATPLLERALLCFFKNFQKSHIQIYIYKPILDPVDKDLD</sequence>
<feature type="non-terminal residue" evidence="9">
    <location>
        <position position="1"/>
    </location>
</feature>
<feature type="non-terminal residue" evidence="9">
    <location>
        <position position="272"/>
    </location>
</feature>
<dbReference type="PANTHER" id="PTHR12596">
    <property type="entry name" value="EXPORTIN 4,7-RELATED"/>
    <property type="match status" value="1"/>
</dbReference>
<keyword evidence="10" id="KW-1185">Reference proteome</keyword>
<dbReference type="EMBL" id="JBDODL010002403">
    <property type="protein sequence ID" value="MES1922218.1"/>
    <property type="molecule type" value="Genomic_DNA"/>
</dbReference>
<comment type="similarity">
    <text evidence="3">Belongs to the exportin family.</text>
</comment>
<evidence type="ECO:0000256" key="2">
    <source>
        <dbReference type="ARBA" id="ARBA00004496"/>
    </source>
</evidence>
<gene>
    <name evidence="9" type="ORF">MHBO_003727</name>
</gene>
<comment type="subcellular location">
    <subcellularLocation>
        <location evidence="2">Cytoplasm</location>
    </subcellularLocation>
    <subcellularLocation>
        <location evidence="1">Nucleus</location>
    </subcellularLocation>
</comment>
<evidence type="ECO:0000313" key="10">
    <source>
        <dbReference type="Proteomes" id="UP001439008"/>
    </source>
</evidence>
<evidence type="ECO:0000256" key="6">
    <source>
        <dbReference type="ARBA" id="ARBA00022927"/>
    </source>
</evidence>
<keyword evidence="6" id="KW-0653">Protein transport</keyword>
<evidence type="ECO:0000256" key="5">
    <source>
        <dbReference type="ARBA" id="ARBA00022490"/>
    </source>
</evidence>
<evidence type="ECO:0000256" key="1">
    <source>
        <dbReference type="ARBA" id="ARBA00004123"/>
    </source>
</evidence>
<dbReference type="InterPro" id="IPR057947">
    <property type="entry name" value="TPR_XPO7/RBP17"/>
</dbReference>
<organism evidence="9 10">
    <name type="scientific">Bonamia ostreae</name>
    <dbReference type="NCBI Taxonomy" id="126728"/>
    <lineage>
        <taxon>Eukaryota</taxon>
        <taxon>Sar</taxon>
        <taxon>Rhizaria</taxon>
        <taxon>Endomyxa</taxon>
        <taxon>Ascetosporea</taxon>
        <taxon>Haplosporida</taxon>
        <taxon>Bonamia</taxon>
    </lineage>
</organism>
<name>A0ABV2ARA7_9EUKA</name>
<keyword evidence="7" id="KW-0539">Nucleus</keyword>
<dbReference type="Proteomes" id="UP001439008">
    <property type="component" value="Unassembled WGS sequence"/>
</dbReference>
<dbReference type="Pfam" id="PF25795">
    <property type="entry name" value="TPR_XPO7"/>
    <property type="match status" value="1"/>
</dbReference>
<evidence type="ECO:0000256" key="3">
    <source>
        <dbReference type="ARBA" id="ARBA00009466"/>
    </source>
</evidence>
<feature type="domain" description="Exportin-7/Ran-binding protein 17 TPR repeats" evidence="8">
    <location>
        <begin position="112"/>
        <end position="256"/>
    </location>
</feature>
<dbReference type="InterPro" id="IPR044189">
    <property type="entry name" value="XPO4/7-like"/>
</dbReference>
<keyword evidence="4" id="KW-0813">Transport</keyword>
<evidence type="ECO:0000259" key="8">
    <source>
        <dbReference type="Pfam" id="PF25795"/>
    </source>
</evidence>
<evidence type="ECO:0000256" key="7">
    <source>
        <dbReference type="ARBA" id="ARBA00023242"/>
    </source>
</evidence>
<reference evidence="9 10" key="1">
    <citation type="journal article" date="2024" name="BMC Biol.">
        <title>Comparative genomics of Ascetosporea gives new insight into the evolutionary basis for animal parasitism in Rhizaria.</title>
        <authorList>
            <person name="Hiltunen Thoren M."/>
            <person name="Onut-Brannstrom I."/>
            <person name="Alfjorden A."/>
            <person name="Peckova H."/>
            <person name="Swords F."/>
            <person name="Hooper C."/>
            <person name="Holzer A.S."/>
            <person name="Bass D."/>
            <person name="Burki F."/>
        </authorList>
    </citation>
    <scope>NUCLEOTIDE SEQUENCE [LARGE SCALE GENOMIC DNA]</scope>
    <source>
        <strain evidence="9">20-A016</strain>
    </source>
</reference>
<keyword evidence="5" id="KW-0963">Cytoplasm</keyword>
<accession>A0ABV2ARA7</accession>
<evidence type="ECO:0000256" key="4">
    <source>
        <dbReference type="ARBA" id="ARBA00022448"/>
    </source>
</evidence>